<accession>A0ABT6JTC9</accession>
<dbReference type="Proteomes" id="UP001156873">
    <property type="component" value="Unassembled WGS sequence"/>
</dbReference>
<proteinExistence type="predicted"/>
<evidence type="ECO:0000313" key="1">
    <source>
        <dbReference type="EMBL" id="MDH5833949.1"/>
    </source>
</evidence>
<sequence>MISKARQICESYLREEIRSNDEKGILPSKNRIAERLLARGDELVDVYEVVHTKLARDDIAWKILLGRLLTTAAFWSLEKIAQARAEEKALMELNQSIAKHAHALSDLLVDRDDLHNRSSFSSGTHYDICEVISEASAGNSRFSSYLKEPLDHLSSRFDMKYWPSLSSCIRVIGNDAQNAKTAADDPLTAAATRSTRPSKADFVRALRESIDEIRGDWLGGIPKAFTLSNDSMATLVNVLLDLPPDELVDGTYVKNLGRDKKPRISASTR</sequence>
<evidence type="ECO:0008006" key="3">
    <source>
        <dbReference type="Google" id="ProtNLM"/>
    </source>
</evidence>
<dbReference type="EMBL" id="JARXRO010000014">
    <property type="protein sequence ID" value="MDH5833949.1"/>
    <property type="molecule type" value="Genomic_DNA"/>
</dbReference>
<dbReference type="RefSeq" id="WP_280578258.1">
    <property type="nucleotide sequence ID" value="NZ_JARXRO010000014.1"/>
</dbReference>
<reference evidence="1 2" key="1">
    <citation type="submission" date="2023-04" db="EMBL/GenBank/DDBJ databases">
        <title>Luteimonas sp. M1R5S59.</title>
        <authorList>
            <person name="Sun J.-Q."/>
        </authorList>
    </citation>
    <scope>NUCLEOTIDE SEQUENCE [LARGE SCALE GENOMIC DNA]</scope>
    <source>
        <strain evidence="1 2">M1R5S59</strain>
    </source>
</reference>
<comment type="caution">
    <text evidence="1">The sequence shown here is derived from an EMBL/GenBank/DDBJ whole genome shotgun (WGS) entry which is preliminary data.</text>
</comment>
<organism evidence="1 2">
    <name type="scientific">Luteimonas kalidii</name>
    <dbReference type="NCBI Taxonomy" id="3042025"/>
    <lineage>
        <taxon>Bacteria</taxon>
        <taxon>Pseudomonadati</taxon>
        <taxon>Pseudomonadota</taxon>
        <taxon>Gammaproteobacteria</taxon>
        <taxon>Lysobacterales</taxon>
        <taxon>Lysobacteraceae</taxon>
        <taxon>Luteimonas</taxon>
    </lineage>
</organism>
<keyword evidence="2" id="KW-1185">Reference proteome</keyword>
<gene>
    <name evidence="1" type="ORF">QFW81_08420</name>
</gene>
<protein>
    <recommendedName>
        <fullName evidence="3">DUF3644 domain-containing protein</fullName>
    </recommendedName>
</protein>
<evidence type="ECO:0000313" key="2">
    <source>
        <dbReference type="Proteomes" id="UP001156873"/>
    </source>
</evidence>
<name>A0ABT6JTC9_9GAMM</name>